<dbReference type="EMBL" id="MU629489">
    <property type="protein sequence ID" value="KAJ1256704.1"/>
    <property type="molecule type" value="Genomic_DNA"/>
</dbReference>
<comment type="caution">
    <text evidence="5">The sequence shown here is derived from an EMBL/GenBank/DDBJ whole genome shotgun (WGS) entry which is preliminary data.</text>
</comment>
<reference evidence="5 6" key="1">
    <citation type="submission" date="2022-10" db="EMBL/GenBank/DDBJ databases">
        <title>WGS assembly of Paspalum vaginatum 540-79.</title>
        <authorList>
            <person name="Sun G."/>
            <person name="Wase N."/>
            <person name="Shu S."/>
            <person name="Jenkins J."/>
            <person name="Zhou B."/>
            <person name="Torres-Rodriguez J."/>
            <person name="Chen C."/>
            <person name="Sandor L."/>
            <person name="Plott C."/>
            <person name="Yoshinga Y."/>
            <person name="Daum C."/>
            <person name="Qi P."/>
            <person name="Barry K."/>
            <person name="Lipzen A."/>
            <person name="Berry L."/>
            <person name="Pedersen C."/>
            <person name="Gottilla T."/>
            <person name="Foltz A."/>
            <person name="Yu H."/>
            <person name="O'Malley R."/>
            <person name="Zhang C."/>
            <person name="Devos K."/>
            <person name="Sigmon B."/>
            <person name="Yu B."/>
            <person name="Obata T."/>
            <person name="Schmutz J."/>
            <person name="Schnable J."/>
        </authorList>
    </citation>
    <scope>NUCLEOTIDE SEQUENCE [LARGE SCALE GENOMIC DNA]</scope>
    <source>
        <strain evidence="6">cv. 540-79</strain>
    </source>
</reference>
<feature type="coiled-coil region" evidence="2">
    <location>
        <begin position="196"/>
        <end position="223"/>
    </location>
</feature>
<accession>A0A9W8CEQ8</accession>
<dbReference type="OrthoDB" id="696537at2759"/>
<evidence type="ECO:0000256" key="1">
    <source>
        <dbReference type="PROSITE-ProRule" id="PRU00047"/>
    </source>
</evidence>
<keyword evidence="1" id="KW-0862">Zinc</keyword>
<feature type="domain" description="CCHC-type" evidence="4">
    <location>
        <begin position="492"/>
        <end position="506"/>
    </location>
</feature>
<sequence length="568" mass="63942">MGPQFEWIVDVSISPLNHVWGNLSKEEEKCIHLNAQAYVVLVSALSKGDAHLLWTKLKEKFDKSIGDDEVLSSREPLEVCSTPYICEEPQVTSSINQVGLVTFTSSPTFELMQGNDMVSRINVDACTSYGTCKTNILKEEEAYDHHQLSDESISPKHSLPIADRNMCFMVKNKKKLAKDEESESGDEDLEFDHLGKKDMLKKIEELKALTEKLECSYATLTTRYDELKIEYTKGTKSSSYVIKLEKVNDKRKSQVGKLISKYEDLQGSHDELLRYSDELMDSYVMLEIAHEVVLTTVKSYQPLTQKCTSSRVKFDLSCANHCCSQAKQSSVEHDLVQFCDDLIAKVNDDLKQEVEKLKKDLMSIKGKDIAQPSQDNREVMVDKLAKGSTNSKINGQDQKKKRTSLTCFKCKEGHHVRDCHLKKEGKDKSNGKKEKKKIAHVKCNKCSSLGHYASMCLNKNGDSMTSRKRFTGKETSKKQDKKASCNEKHRICHTCRAKGHIGKNCPMGNHSKPNLVNNDFDNLRKVKNGSCASKVIGSPHASIKSIWVPKSLVTNLEGPNMGWVPKCA</sequence>
<name>A0A9W8CEQ8_9POAL</name>
<evidence type="ECO:0000259" key="4">
    <source>
        <dbReference type="PROSITE" id="PS50158"/>
    </source>
</evidence>
<dbReference type="InterPro" id="IPR001878">
    <property type="entry name" value="Znf_CCHC"/>
</dbReference>
<dbReference type="GO" id="GO:0003676">
    <property type="term" value="F:nucleic acid binding"/>
    <property type="evidence" value="ECO:0007669"/>
    <property type="project" value="InterPro"/>
</dbReference>
<dbReference type="SMART" id="SM00343">
    <property type="entry name" value="ZnF_C2HC"/>
    <property type="match status" value="3"/>
</dbReference>
<keyword evidence="6" id="KW-1185">Reference proteome</keyword>
<dbReference type="AlphaFoldDB" id="A0A9W8CEQ8"/>
<evidence type="ECO:0000313" key="6">
    <source>
        <dbReference type="Proteomes" id="UP001164776"/>
    </source>
</evidence>
<keyword evidence="2" id="KW-0175">Coiled coil</keyword>
<gene>
    <name evidence="5" type="ORF">BS78_K330600</name>
</gene>
<protein>
    <recommendedName>
        <fullName evidence="4">CCHC-type domain-containing protein</fullName>
    </recommendedName>
</protein>
<feature type="region of interest" description="Disordered" evidence="3">
    <location>
        <begin position="463"/>
        <end position="482"/>
    </location>
</feature>
<feature type="compositionally biased region" description="Basic and acidic residues" evidence="3">
    <location>
        <begin position="471"/>
        <end position="482"/>
    </location>
</feature>
<dbReference type="PROSITE" id="PS50158">
    <property type="entry name" value="ZF_CCHC"/>
    <property type="match status" value="1"/>
</dbReference>
<proteinExistence type="predicted"/>
<evidence type="ECO:0000256" key="3">
    <source>
        <dbReference type="SAM" id="MobiDB-lite"/>
    </source>
</evidence>
<evidence type="ECO:0000313" key="5">
    <source>
        <dbReference type="EMBL" id="KAJ1256704.1"/>
    </source>
</evidence>
<dbReference type="GO" id="GO:0008270">
    <property type="term" value="F:zinc ion binding"/>
    <property type="evidence" value="ECO:0007669"/>
    <property type="project" value="UniProtKB-KW"/>
</dbReference>
<dbReference type="Gene3D" id="4.10.60.10">
    <property type="entry name" value="Zinc finger, CCHC-type"/>
    <property type="match status" value="1"/>
</dbReference>
<keyword evidence="1" id="KW-0863">Zinc-finger</keyword>
<dbReference type="Proteomes" id="UP001164776">
    <property type="component" value="Unassembled WGS sequence"/>
</dbReference>
<organism evidence="5 6">
    <name type="scientific">Paspalum vaginatum</name>
    <name type="common">seashore paspalum</name>
    <dbReference type="NCBI Taxonomy" id="158149"/>
    <lineage>
        <taxon>Eukaryota</taxon>
        <taxon>Viridiplantae</taxon>
        <taxon>Streptophyta</taxon>
        <taxon>Embryophyta</taxon>
        <taxon>Tracheophyta</taxon>
        <taxon>Spermatophyta</taxon>
        <taxon>Magnoliopsida</taxon>
        <taxon>Liliopsida</taxon>
        <taxon>Poales</taxon>
        <taxon>Poaceae</taxon>
        <taxon>PACMAD clade</taxon>
        <taxon>Panicoideae</taxon>
        <taxon>Andropogonodae</taxon>
        <taxon>Paspaleae</taxon>
        <taxon>Paspalinae</taxon>
        <taxon>Paspalum</taxon>
    </lineage>
</organism>
<keyword evidence="1" id="KW-0479">Metal-binding</keyword>
<evidence type="ECO:0000256" key="2">
    <source>
        <dbReference type="SAM" id="Coils"/>
    </source>
</evidence>